<organism evidence="2 3">
    <name type="scientific">Plantactinospora sonchi</name>
    <dbReference type="NCBI Taxonomy" id="1544735"/>
    <lineage>
        <taxon>Bacteria</taxon>
        <taxon>Bacillati</taxon>
        <taxon>Actinomycetota</taxon>
        <taxon>Actinomycetes</taxon>
        <taxon>Micromonosporales</taxon>
        <taxon>Micromonosporaceae</taxon>
        <taxon>Plantactinospora</taxon>
    </lineage>
</organism>
<reference evidence="2 3" key="1">
    <citation type="submission" date="2024-01" db="EMBL/GenBank/DDBJ databases">
        <title>Genome insights into Plantactinospora sonchi sp. nov.</title>
        <authorList>
            <person name="Wang L."/>
        </authorList>
    </citation>
    <scope>NUCLEOTIDE SEQUENCE [LARGE SCALE GENOMIC DNA]</scope>
    <source>
        <strain evidence="2 3">NEAU-QY2</strain>
    </source>
</reference>
<sequence length="84" mass="9652">MVKWIVLAAVLLGLFVLALAARRVLTRLPRLRRAALALQGRQEQAENLQRVATTLQQRAEELQQQIETVQRRVEVIQSRRGKRA</sequence>
<evidence type="ECO:0000256" key="1">
    <source>
        <dbReference type="SAM" id="Coils"/>
    </source>
</evidence>
<dbReference type="RefSeq" id="WP_331215052.1">
    <property type="nucleotide sequence ID" value="NZ_JAZGQK010000012.1"/>
</dbReference>
<keyword evidence="1" id="KW-0175">Coiled coil</keyword>
<keyword evidence="3" id="KW-1185">Reference proteome</keyword>
<dbReference type="Proteomes" id="UP001332243">
    <property type="component" value="Unassembled WGS sequence"/>
</dbReference>
<evidence type="ECO:0000313" key="2">
    <source>
        <dbReference type="EMBL" id="MEE6259939.1"/>
    </source>
</evidence>
<protein>
    <recommendedName>
        <fullName evidence="4">DNA recombination protein RmuC</fullName>
    </recommendedName>
</protein>
<evidence type="ECO:0008006" key="4">
    <source>
        <dbReference type="Google" id="ProtNLM"/>
    </source>
</evidence>
<accession>A0ABU7RTV7</accession>
<comment type="caution">
    <text evidence="2">The sequence shown here is derived from an EMBL/GenBank/DDBJ whole genome shotgun (WGS) entry which is preliminary data.</text>
</comment>
<name>A0ABU7RTV7_9ACTN</name>
<feature type="coiled-coil region" evidence="1">
    <location>
        <begin position="38"/>
        <end position="79"/>
    </location>
</feature>
<gene>
    <name evidence="2" type="ORF">V1633_15725</name>
</gene>
<dbReference type="EMBL" id="JAZGQK010000012">
    <property type="protein sequence ID" value="MEE6259939.1"/>
    <property type="molecule type" value="Genomic_DNA"/>
</dbReference>
<proteinExistence type="predicted"/>
<evidence type="ECO:0000313" key="3">
    <source>
        <dbReference type="Proteomes" id="UP001332243"/>
    </source>
</evidence>